<accession>A0ABU0EI04</accession>
<organism evidence="1 2">
    <name type="scientific">Cellulomonas humilata</name>
    <dbReference type="NCBI Taxonomy" id="144055"/>
    <lineage>
        <taxon>Bacteria</taxon>
        <taxon>Bacillati</taxon>
        <taxon>Actinomycetota</taxon>
        <taxon>Actinomycetes</taxon>
        <taxon>Micrococcales</taxon>
        <taxon>Cellulomonadaceae</taxon>
        <taxon>Cellulomonas</taxon>
    </lineage>
</organism>
<comment type="caution">
    <text evidence="1">The sequence shown here is derived from an EMBL/GenBank/DDBJ whole genome shotgun (WGS) entry which is preliminary data.</text>
</comment>
<sequence>MRASTNGFIDDVARARGLLVTRRGAHSARLQPAGEPPDWYCDLREGVPDGENDPASHVVWVSPALRTVHSAGPPILDVHRSGPHSDLGRIAAWFGRLAGRSSPPAAEGLYAYTDPHGIVDAQLRHRIEHWPDAAHGDGVVRPAELWSIQMTREGLVVTSVSWWGSAPALDHQIALAVDVAARLLVGP</sequence>
<evidence type="ECO:0000313" key="1">
    <source>
        <dbReference type="EMBL" id="MDQ0374708.1"/>
    </source>
</evidence>
<dbReference type="RefSeq" id="WP_307493532.1">
    <property type="nucleotide sequence ID" value="NZ_JAUSVB010000004.1"/>
</dbReference>
<proteinExistence type="predicted"/>
<dbReference type="Proteomes" id="UP001239626">
    <property type="component" value="Unassembled WGS sequence"/>
</dbReference>
<gene>
    <name evidence="1" type="ORF">J2X26_003035</name>
</gene>
<keyword evidence="2" id="KW-1185">Reference proteome</keyword>
<name>A0ABU0EI04_9CELL</name>
<evidence type="ECO:0000313" key="2">
    <source>
        <dbReference type="Proteomes" id="UP001239626"/>
    </source>
</evidence>
<protein>
    <submittedName>
        <fullName evidence="1">Uncharacterized protein</fullName>
    </submittedName>
</protein>
<reference evidence="1 2" key="1">
    <citation type="submission" date="2023-07" db="EMBL/GenBank/DDBJ databases">
        <title>Sorghum-associated microbial communities from plants grown in Nebraska, USA.</title>
        <authorList>
            <person name="Schachtman D."/>
        </authorList>
    </citation>
    <scope>NUCLEOTIDE SEQUENCE [LARGE SCALE GENOMIC DNA]</scope>
    <source>
        <strain evidence="1 2">BE332</strain>
    </source>
</reference>
<dbReference type="EMBL" id="JAUSVB010000004">
    <property type="protein sequence ID" value="MDQ0374708.1"/>
    <property type="molecule type" value="Genomic_DNA"/>
</dbReference>